<dbReference type="RefSeq" id="WP_309939362.1">
    <property type="nucleotide sequence ID" value="NZ_AP025305.1"/>
</dbReference>
<dbReference type="AlphaFoldDB" id="A0AAE3XN49"/>
<dbReference type="NCBIfam" id="TIGR01981">
    <property type="entry name" value="sufD"/>
    <property type="match status" value="1"/>
</dbReference>
<keyword evidence="5" id="KW-1185">Reference proteome</keyword>
<sequence>MSEQVVKKNINEVLLEKIETNRQRLKDASNASLDHVRGEAAGILAEKGLPSAKNEEYRYLNISKNLEKRFDFSQENSVQSLSSQDVSDKTLDLGQEIVKVVLVNGVFSETLSDISNLPAGLNVSKVSDVLLQNPDKIASLIQSKVHNTDEFQVLNTAMFEEGVFVEVEKNAIIDQALYLEFINDTRESKSFNSPRSFVQVGQSAQLNIVENHLTVGEEASFTNIATEIYVAPNANLKYYKLQNDKPNASQVNSTTIHQERDSVATTVTVSLDGDIVRNNLGFVLHGEGCLANMYGLSLVDGNTVVDHHTTVDHTKAHCDSNELYKGIYGDRSKGVFNGKIFVRPNAQKTNAFQSNKNILLTDDATINTKPQLEIWADDVKCSHGCTNGQLDDDQLFYLRARGIGEEKARSMLLFAFAEDVLENISFEPLKEYIENIVASRFE</sequence>
<dbReference type="Pfam" id="PF01458">
    <property type="entry name" value="SUFBD_core"/>
    <property type="match status" value="1"/>
</dbReference>
<dbReference type="InterPro" id="IPR045595">
    <property type="entry name" value="SufBD_N"/>
</dbReference>
<gene>
    <name evidence="4" type="ORF">HNQ88_002691</name>
</gene>
<reference evidence="4" key="1">
    <citation type="submission" date="2023-07" db="EMBL/GenBank/DDBJ databases">
        <title>Genomic Encyclopedia of Type Strains, Phase IV (KMG-IV): sequencing the most valuable type-strain genomes for metagenomic binning, comparative biology and taxonomic classification.</title>
        <authorList>
            <person name="Goeker M."/>
        </authorList>
    </citation>
    <scope>NUCLEOTIDE SEQUENCE</scope>
    <source>
        <strain evidence="4">DSM 26174</strain>
    </source>
</reference>
<dbReference type="PANTHER" id="PTHR43575:SF1">
    <property type="entry name" value="PROTEIN ABCI7, CHLOROPLASTIC"/>
    <property type="match status" value="1"/>
</dbReference>
<evidence type="ECO:0000259" key="3">
    <source>
        <dbReference type="Pfam" id="PF19295"/>
    </source>
</evidence>
<feature type="domain" description="SUF system FeS cluster assembly SufBD core" evidence="2">
    <location>
        <begin position="188"/>
        <end position="416"/>
    </location>
</feature>
<dbReference type="PANTHER" id="PTHR43575">
    <property type="entry name" value="PROTEIN ABCI7, CHLOROPLASTIC"/>
    <property type="match status" value="1"/>
</dbReference>
<evidence type="ECO:0000256" key="1">
    <source>
        <dbReference type="ARBA" id="ARBA00043967"/>
    </source>
</evidence>
<protein>
    <submittedName>
        <fullName evidence="4">Fe-S cluster assembly protein SufD</fullName>
    </submittedName>
</protein>
<evidence type="ECO:0000313" key="5">
    <source>
        <dbReference type="Proteomes" id="UP001185092"/>
    </source>
</evidence>
<comment type="caution">
    <text evidence="4">The sequence shown here is derived from an EMBL/GenBank/DDBJ whole genome shotgun (WGS) entry which is preliminary data.</text>
</comment>
<evidence type="ECO:0000313" key="4">
    <source>
        <dbReference type="EMBL" id="MDR6239643.1"/>
    </source>
</evidence>
<dbReference type="InterPro" id="IPR000825">
    <property type="entry name" value="SUF_FeS_clus_asmbl_SufBD_core"/>
</dbReference>
<dbReference type="Pfam" id="PF19295">
    <property type="entry name" value="SufBD_N"/>
    <property type="match status" value="1"/>
</dbReference>
<dbReference type="InterPro" id="IPR055346">
    <property type="entry name" value="Fe-S_cluster_assembly_SufBD"/>
</dbReference>
<organism evidence="4 5">
    <name type="scientific">Aureibacter tunicatorum</name>
    <dbReference type="NCBI Taxonomy" id="866807"/>
    <lineage>
        <taxon>Bacteria</taxon>
        <taxon>Pseudomonadati</taxon>
        <taxon>Bacteroidota</taxon>
        <taxon>Cytophagia</taxon>
        <taxon>Cytophagales</taxon>
        <taxon>Persicobacteraceae</taxon>
        <taxon>Aureibacter</taxon>
    </lineage>
</organism>
<evidence type="ECO:0000259" key="2">
    <source>
        <dbReference type="Pfam" id="PF01458"/>
    </source>
</evidence>
<dbReference type="InterPro" id="IPR011542">
    <property type="entry name" value="SUF_FeS_clus_asmbl_SufD"/>
</dbReference>
<comment type="similarity">
    <text evidence="1">Belongs to the iron-sulfur cluster assembly SufBD family.</text>
</comment>
<dbReference type="EMBL" id="JAVDQD010000003">
    <property type="protein sequence ID" value="MDR6239643.1"/>
    <property type="molecule type" value="Genomic_DNA"/>
</dbReference>
<dbReference type="Proteomes" id="UP001185092">
    <property type="component" value="Unassembled WGS sequence"/>
</dbReference>
<dbReference type="GO" id="GO:0016226">
    <property type="term" value="P:iron-sulfur cluster assembly"/>
    <property type="evidence" value="ECO:0007669"/>
    <property type="project" value="InterPro"/>
</dbReference>
<dbReference type="InterPro" id="IPR037284">
    <property type="entry name" value="SUF_FeS_clus_asmbl_SufBD_sf"/>
</dbReference>
<accession>A0AAE3XN49</accession>
<proteinExistence type="inferred from homology"/>
<name>A0AAE3XN49_9BACT</name>
<feature type="domain" description="SUF system FeS cluster assembly SufBD N-terminal" evidence="3">
    <location>
        <begin position="11"/>
        <end position="177"/>
    </location>
</feature>
<dbReference type="SUPFAM" id="SSF101960">
    <property type="entry name" value="Stabilizer of iron transporter SufD"/>
    <property type="match status" value="1"/>
</dbReference>